<dbReference type="PANTHER" id="PTHR12994:SF17">
    <property type="entry name" value="LD30995P"/>
    <property type="match status" value="1"/>
</dbReference>
<proteinExistence type="inferred from homology"/>
<dbReference type="GO" id="GO:0070004">
    <property type="term" value="F:cysteine-type exopeptidase activity"/>
    <property type="evidence" value="ECO:0007669"/>
    <property type="project" value="InterPro"/>
</dbReference>
<protein>
    <recommendedName>
        <fullName evidence="1">Dipeptidase</fullName>
        <ecNumber evidence="1">3.4.-.-</ecNumber>
    </recommendedName>
</protein>
<comment type="similarity">
    <text evidence="1">Belongs to the peptidase C69 family.</text>
</comment>
<keyword evidence="1" id="KW-0645">Protease</keyword>
<dbReference type="AlphaFoldDB" id="A0A4Y6PWH5"/>
<evidence type="ECO:0000313" key="2">
    <source>
        <dbReference type="EMBL" id="QDG52678.1"/>
    </source>
</evidence>
<dbReference type="RefSeq" id="WP_141199143.1">
    <property type="nucleotide sequence ID" value="NZ_CP041186.1"/>
</dbReference>
<dbReference type="PANTHER" id="PTHR12994">
    <property type="entry name" value="SECERNIN"/>
    <property type="match status" value="1"/>
</dbReference>
<dbReference type="Proteomes" id="UP000315995">
    <property type="component" value="Chromosome"/>
</dbReference>
<dbReference type="GO" id="GO:0006508">
    <property type="term" value="P:proteolysis"/>
    <property type="evidence" value="ECO:0007669"/>
    <property type="project" value="UniProtKB-KW"/>
</dbReference>
<keyword evidence="1" id="KW-0224">Dipeptidase</keyword>
<keyword evidence="3" id="KW-1185">Reference proteome</keyword>
<dbReference type="EMBL" id="CP041186">
    <property type="protein sequence ID" value="QDG52678.1"/>
    <property type="molecule type" value="Genomic_DNA"/>
</dbReference>
<evidence type="ECO:0000256" key="1">
    <source>
        <dbReference type="RuleBase" id="RU364089"/>
    </source>
</evidence>
<dbReference type="InterPro" id="IPR005322">
    <property type="entry name" value="Peptidase_C69"/>
</dbReference>
<dbReference type="Pfam" id="PF03577">
    <property type="entry name" value="Peptidase_C69"/>
    <property type="match status" value="1"/>
</dbReference>
<keyword evidence="1" id="KW-0378">Hydrolase</keyword>
<evidence type="ECO:0000313" key="3">
    <source>
        <dbReference type="Proteomes" id="UP000315995"/>
    </source>
</evidence>
<accession>A0A4Y6PWH5</accession>
<organism evidence="2 3">
    <name type="scientific">Persicimonas caeni</name>
    <dbReference type="NCBI Taxonomy" id="2292766"/>
    <lineage>
        <taxon>Bacteria</taxon>
        <taxon>Deltaproteobacteria</taxon>
        <taxon>Bradymonadales</taxon>
        <taxon>Bradymonadaceae</taxon>
        <taxon>Persicimonas</taxon>
    </lineage>
</organism>
<dbReference type="GO" id="GO:0016805">
    <property type="term" value="F:dipeptidase activity"/>
    <property type="evidence" value="ECO:0007669"/>
    <property type="project" value="UniProtKB-KW"/>
</dbReference>
<dbReference type="EC" id="3.4.-.-" evidence="1"/>
<dbReference type="OrthoDB" id="5147328at2"/>
<gene>
    <name evidence="2" type="ORF">FIV42_18610</name>
</gene>
<name>A0A4Y6PWH5_PERCE</name>
<comment type="catalytic activity">
    <reaction evidence="1">
        <text>an L-aminoacyl-L-amino acid + H2O = 2 an L-alpha-amino acid</text>
        <dbReference type="Rhea" id="RHEA:48940"/>
        <dbReference type="ChEBI" id="CHEBI:15377"/>
        <dbReference type="ChEBI" id="CHEBI:59869"/>
        <dbReference type="ChEBI" id="CHEBI:77460"/>
    </reaction>
</comment>
<reference evidence="2 3" key="1">
    <citation type="submission" date="2019-06" db="EMBL/GenBank/DDBJ databases">
        <title>Persicimonas caeni gen. nov., sp. nov., a predatory bacterium isolated from solar saltern.</title>
        <authorList>
            <person name="Wang S."/>
        </authorList>
    </citation>
    <scope>NUCLEOTIDE SEQUENCE [LARGE SCALE GENOMIC DNA]</scope>
    <source>
        <strain evidence="2 3">YN101</strain>
    </source>
</reference>
<dbReference type="Gene3D" id="3.60.60.10">
    <property type="entry name" value="Penicillin V Acylase, Chain A"/>
    <property type="match status" value="1"/>
</dbReference>
<accession>A0A5B8Y818</accession>
<sequence>MCDTIVATPPATADGAVFLGKNSDREPGEAQFVEHVPGQDHLPGATLRCTWVEVPQARRTHAVLLSRPFWMWGAEMGVNEHGVAIGNEAVFTRLRVPEVGLTGMDLVRLALERAHTAEEALEVICAHLERFGGGGRAGYRHAKFRYDNAFAIADAHEAWVLETAGQHWVAKRVRGVYTLSNALTVGEHYDRISDGAIAFAQKKGWHKRGARFDFAKSFSDPAYRVLTGAKIRRACTLDTLRRAKGTLGRKHFFAALRSHNDHRPSEGWRMQMPCAHASWQPTRQSGQTTASMVCRLDSGENEHWFTGTSSPCMSIFKPVVFGERPMDLGPQPGAGYDPDSLFWRHERLHRLVLADYERLRGIFEDERETLQQGILATGHSAEASQHAFAAHREAILRWVERVERASEERRAPTPFGWFWKYHAMMDQT</sequence>